<evidence type="ECO:0000313" key="2">
    <source>
        <dbReference type="EMBL" id="CEK65456.1"/>
    </source>
</evidence>
<reference evidence="2" key="1">
    <citation type="submission" date="2014-12" db="EMBL/GenBank/DDBJ databases">
        <title>Insight into the proteome of Arion vulgaris.</title>
        <authorList>
            <person name="Aradska J."/>
            <person name="Bulat T."/>
            <person name="Smidak R."/>
            <person name="Sarate P."/>
            <person name="Gangsoo J."/>
            <person name="Sialana F."/>
            <person name="Bilban M."/>
            <person name="Lubec G."/>
        </authorList>
    </citation>
    <scope>NUCLEOTIDE SEQUENCE</scope>
    <source>
        <tissue evidence="2">Skin</tissue>
    </source>
</reference>
<evidence type="ECO:0000256" key="1">
    <source>
        <dbReference type="SAM" id="MobiDB-lite"/>
    </source>
</evidence>
<protein>
    <submittedName>
        <fullName evidence="2">Uncharacterized protein</fullName>
    </submittedName>
</protein>
<dbReference type="AlphaFoldDB" id="A0A0B6ZC59"/>
<accession>A0A0B6ZC59</accession>
<proteinExistence type="predicted"/>
<feature type="non-terminal residue" evidence="2">
    <location>
        <position position="92"/>
    </location>
</feature>
<dbReference type="EMBL" id="HACG01018591">
    <property type="protein sequence ID" value="CEK65456.1"/>
    <property type="molecule type" value="Transcribed_RNA"/>
</dbReference>
<name>A0A0B6ZC59_9EUPU</name>
<organism evidence="2">
    <name type="scientific">Arion vulgaris</name>
    <dbReference type="NCBI Taxonomy" id="1028688"/>
    <lineage>
        <taxon>Eukaryota</taxon>
        <taxon>Metazoa</taxon>
        <taxon>Spiralia</taxon>
        <taxon>Lophotrochozoa</taxon>
        <taxon>Mollusca</taxon>
        <taxon>Gastropoda</taxon>
        <taxon>Heterobranchia</taxon>
        <taxon>Euthyneura</taxon>
        <taxon>Panpulmonata</taxon>
        <taxon>Eupulmonata</taxon>
        <taxon>Stylommatophora</taxon>
        <taxon>Helicina</taxon>
        <taxon>Arionoidea</taxon>
        <taxon>Arionidae</taxon>
        <taxon>Arion</taxon>
    </lineage>
</organism>
<feature type="region of interest" description="Disordered" evidence="1">
    <location>
        <begin position="1"/>
        <end position="22"/>
    </location>
</feature>
<feature type="compositionally biased region" description="Basic and acidic residues" evidence="1">
    <location>
        <begin position="1"/>
        <end position="21"/>
    </location>
</feature>
<gene>
    <name evidence="2" type="primary">ORF55074</name>
</gene>
<sequence>GIVHDNIDIKRDTPSPDDHRLLGQLEVGNRPVKMPPLLSDLGFFPGLSSNLLTDSSAINAFSKMACVASKDPRNKKNIRPFKAYPKEALQMP</sequence>
<feature type="non-terminal residue" evidence="2">
    <location>
        <position position="1"/>
    </location>
</feature>